<dbReference type="AlphaFoldDB" id="A0A916XPV2"/>
<keyword evidence="2" id="KW-1185">Reference proteome</keyword>
<comment type="caution">
    <text evidence="1">The sequence shown here is derived from an EMBL/GenBank/DDBJ whole genome shotgun (WGS) entry which is preliminary data.</text>
</comment>
<reference evidence="1" key="2">
    <citation type="submission" date="2020-09" db="EMBL/GenBank/DDBJ databases">
        <authorList>
            <person name="Sun Q."/>
            <person name="Zhou Y."/>
        </authorList>
    </citation>
    <scope>NUCLEOTIDE SEQUENCE</scope>
    <source>
        <strain evidence="1">CGMCC 1.12919</strain>
    </source>
</reference>
<proteinExistence type="predicted"/>
<gene>
    <name evidence="1" type="ORF">GCM10010994_55470</name>
</gene>
<evidence type="ECO:0000313" key="1">
    <source>
        <dbReference type="EMBL" id="GGC90564.1"/>
    </source>
</evidence>
<organism evidence="1 2">
    <name type="scientific">Chelatococcus reniformis</name>
    <dbReference type="NCBI Taxonomy" id="1494448"/>
    <lineage>
        <taxon>Bacteria</taxon>
        <taxon>Pseudomonadati</taxon>
        <taxon>Pseudomonadota</taxon>
        <taxon>Alphaproteobacteria</taxon>
        <taxon>Hyphomicrobiales</taxon>
        <taxon>Chelatococcaceae</taxon>
        <taxon>Chelatococcus</taxon>
    </lineage>
</organism>
<name>A0A916XPV2_9HYPH</name>
<dbReference type="RefSeq" id="WP_188612413.1">
    <property type="nucleotide sequence ID" value="NZ_BMGG01000011.1"/>
</dbReference>
<accession>A0A916XPV2</accession>
<dbReference type="EMBL" id="BMGG01000011">
    <property type="protein sequence ID" value="GGC90564.1"/>
    <property type="molecule type" value="Genomic_DNA"/>
</dbReference>
<reference evidence="1" key="1">
    <citation type="journal article" date="2014" name="Int. J. Syst. Evol. Microbiol.">
        <title>Complete genome sequence of Corynebacterium casei LMG S-19264T (=DSM 44701T), isolated from a smear-ripened cheese.</title>
        <authorList>
            <consortium name="US DOE Joint Genome Institute (JGI-PGF)"/>
            <person name="Walter F."/>
            <person name="Albersmeier A."/>
            <person name="Kalinowski J."/>
            <person name="Ruckert C."/>
        </authorList>
    </citation>
    <scope>NUCLEOTIDE SEQUENCE</scope>
    <source>
        <strain evidence="1">CGMCC 1.12919</strain>
    </source>
</reference>
<sequence length="76" mass="8815">MSSLARPRFSPHELAIAIDDVWRHCQFRDGRIGDAMVTIDSKEAKKLKAAADLIDRLDPFQSEFKDWLAKMERGRR</sequence>
<evidence type="ECO:0000313" key="2">
    <source>
        <dbReference type="Proteomes" id="UP000637002"/>
    </source>
</evidence>
<protein>
    <submittedName>
        <fullName evidence="1">Uncharacterized protein</fullName>
    </submittedName>
</protein>
<dbReference type="Proteomes" id="UP000637002">
    <property type="component" value="Unassembled WGS sequence"/>
</dbReference>